<accession>A0A2N9X6U5</accession>
<evidence type="ECO:0000313" key="2">
    <source>
        <dbReference type="EMBL" id="PIT38898.1"/>
    </source>
</evidence>
<protein>
    <recommendedName>
        <fullName evidence="1">Phage head morphogenesis domain-containing protein</fullName>
    </recommendedName>
</protein>
<organism evidence="2 3">
    <name type="scientific">Snodgrassella alvi</name>
    <dbReference type="NCBI Taxonomy" id="1196083"/>
    <lineage>
        <taxon>Bacteria</taxon>
        <taxon>Pseudomonadati</taxon>
        <taxon>Pseudomonadota</taxon>
        <taxon>Betaproteobacteria</taxon>
        <taxon>Neisseriales</taxon>
        <taxon>Neisseriaceae</taxon>
        <taxon>Snodgrassella</taxon>
    </lineage>
</organism>
<comment type="caution">
    <text evidence="2">The sequence shown here is derived from an EMBL/GenBank/DDBJ whole genome shotgun (WGS) entry which is preliminary data.</text>
</comment>
<dbReference type="Pfam" id="PF04233">
    <property type="entry name" value="Phage_Mu_F"/>
    <property type="match status" value="1"/>
</dbReference>
<dbReference type="Proteomes" id="UP000230202">
    <property type="component" value="Unassembled WGS sequence"/>
</dbReference>
<keyword evidence="3" id="KW-1185">Reference proteome</keyword>
<dbReference type="AlphaFoldDB" id="A0A2N9X6U5"/>
<dbReference type="InterPro" id="IPR006528">
    <property type="entry name" value="Phage_head_morphogenesis_dom"/>
</dbReference>
<evidence type="ECO:0000259" key="1">
    <source>
        <dbReference type="Pfam" id="PF04233"/>
    </source>
</evidence>
<reference evidence="2" key="1">
    <citation type="journal article" date="2017" name="MBio">
        <title>Type VI secretion-mediated competition in the bee gut microbiome.</title>
        <authorList>
            <person name="Steele M.I."/>
            <person name="Kwong W.K."/>
            <person name="Powell J.E."/>
            <person name="Whiteley M."/>
            <person name="Moran N.A."/>
        </authorList>
    </citation>
    <scope>NUCLEOTIDE SEQUENCE [LARGE SCALE GENOMIC DNA]</scope>
    <source>
        <strain evidence="2">WkB273</strain>
    </source>
</reference>
<sequence length="212" mass="23501">MAMDGVADWVAHVGDYLSTTWSKRLNSLVPEIVEAFVSKTVTNYESQLKAQIRKAGFTVRFQVTPFQRDALQAAVENNVGLIKSIGSQYLESVQSQVWQCITNGYDLSTLSKELKKHYEISVRRADLIARDQGAKAHAAIEKAKRQELGITKAIWLHSHASGKPRPSHLKANGKVFDVNKGMYLDGEWVQPGELINCRCVSRSIIDGVTDGG</sequence>
<gene>
    <name evidence="2" type="ORF">BHC54_09330</name>
</gene>
<evidence type="ECO:0000313" key="3">
    <source>
        <dbReference type="Proteomes" id="UP000230202"/>
    </source>
</evidence>
<dbReference type="EMBL" id="MEIL01000029">
    <property type="protein sequence ID" value="PIT38898.1"/>
    <property type="molecule type" value="Genomic_DNA"/>
</dbReference>
<feature type="domain" description="Phage head morphogenesis" evidence="1">
    <location>
        <begin position="92"/>
        <end position="200"/>
    </location>
</feature>
<proteinExistence type="predicted"/>
<name>A0A2N9X6U5_9NEIS</name>